<proteinExistence type="predicted"/>
<dbReference type="WBParaSite" id="MBELARI_LOCUS11968">
    <property type="protein sequence ID" value="MBELARI_LOCUS11968"/>
    <property type="gene ID" value="MBELARI_LOCUS11968"/>
</dbReference>
<evidence type="ECO:0000313" key="1">
    <source>
        <dbReference type="Proteomes" id="UP000887575"/>
    </source>
</evidence>
<sequence length="88" mass="9796">MNRHLSGPNRHNSSLKVVDFIQSDPESAESDIVLEAMVAVQKEMEFIFPLNSVRIFPIGPTADGCEAKTSGLHAIIVLNEKFPDEWDD</sequence>
<name>A0AAF3EDB3_9BILA</name>
<accession>A0AAF3EDB3</accession>
<organism evidence="1 2">
    <name type="scientific">Mesorhabditis belari</name>
    <dbReference type="NCBI Taxonomy" id="2138241"/>
    <lineage>
        <taxon>Eukaryota</taxon>
        <taxon>Metazoa</taxon>
        <taxon>Ecdysozoa</taxon>
        <taxon>Nematoda</taxon>
        <taxon>Chromadorea</taxon>
        <taxon>Rhabditida</taxon>
        <taxon>Rhabditina</taxon>
        <taxon>Rhabditomorpha</taxon>
        <taxon>Rhabditoidea</taxon>
        <taxon>Rhabditidae</taxon>
        <taxon>Mesorhabditinae</taxon>
        <taxon>Mesorhabditis</taxon>
    </lineage>
</organism>
<dbReference type="Proteomes" id="UP000887575">
    <property type="component" value="Unassembled WGS sequence"/>
</dbReference>
<dbReference type="AlphaFoldDB" id="A0AAF3EDB3"/>
<keyword evidence="1" id="KW-1185">Reference proteome</keyword>
<reference evidence="2" key="1">
    <citation type="submission" date="2024-02" db="UniProtKB">
        <authorList>
            <consortium name="WormBaseParasite"/>
        </authorList>
    </citation>
    <scope>IDENTIFICATION</scope>
</reference>
<evidence type="ECO:0000313" key="2">
    <source>
        <dbReference type="WBParaSite" id="MBELARI_LOCUS11968"/>
    </source>
</evidence>
<protein>
    <submittedName>
        <fullName evidence="2">Uncharacterized protein</fullName>
    </submittedName>
</protein>